<dbReference type="InterPro" id="IPR017164">
    <property type="entry name" value="Wee1-like_protein_kinase"/>
</dbReference>
<dbReference type="PANTHER" id="PTHR11042:SF185">
    <property type="entry name" value="WEE1-LIKE PROTEIN KINASE"/>
    <property type="match status" value="1"/>
</dbReference>
<evidence type="ECO:0000256" key="7">
    <source>
        <dbReference type="ARBA" id="ARBA00022842"/>
    </source>
</evidence>
<evidence type="ECO:0000256" key="6">
    <source>
        <dbReference type="ARBA" id="ARBA00022840"/>
    </source>
</evidence>
<dbReference type="PROSITE" id="PS00107">
    <property type="entry name" value="PROTEIN_KINASE_ATP"/>
    <property type="match status" value="1"/>
</dbReference>
<dbReference type="FunFam" id="3.30.200.20:FF:000115">
    <property type="entry name" value="Wee1-like kinase 2"/>
    <property type="match status" value="1"/>
</dbReference>
<dbReference type="Gene3D" id="1.10.510.10">
    <property type="entry name" value="Transferase(Phosphotransferase) domain 1"/>
    <property type="match status" value="1"/>
</dbReference>
<feature type="binding site" evidence="14">
    <location>
        <position position="357"/>
    </location>
    <ligand>
        <name>Mg(2+)</name>
        <dbReference type="ChEBI" id="CHEBI:18420"/>
        <label>1</label>
    </ligand>
</feature>
<dbReference type="FunFam" id="1.10.510.10:FF:000217">
    <property type="entry name" value="Wee1-like protein kinase"/>
    <property type="match status" value="1"/>
</dbReference>
<evidence type="ECO:0000256" key="10">
    <source>
        <dbReference type="ARBA" id="ARBA00037982"/>
    </source>
</evidence>
<comment type="similarity">
    <text evidence="10">Belongs to the protein kinase superfamily. Ser/Thr protein kinase family. GCN2 subfamily.</text>
</comment>
<keyword evidence="4 11" id="KW-0547">Nucleotide-binding</keyword>
<keyword evidence="5 11" id="KW-0418">Kinase</keyword>
<sequence length="590" mass="65747">MNACEKINFDVCEYDNEEFNVSNQTLSSGCDVGEVLDSSNEEISASPLPRICSPRKLEFSTRPRRLFGPRHLNGVNDSECSCEVSTPNSVNDRRILSNSPPYKRVRALRLFDSPATPKTIIEKSSNTLTPSPRSRIFRCADKPRGFASAYAQPERPAANFNPFTPNGMFLASKKRTRSKRSLNGSPCETSMCVEVDSDGSDVETEQPTKRIALYESNISRYHQEFHEIETIGTGEFGTVYKCINRLDGCVYAVKKSTKPVAGSVNEKTALNEVYAHAVLGKHQNVVRYYSAWAEDNHMVIQNEYCNGGSLADAILADRKAGRHPSEAQLRLILMHVAEGLRYIHSMQLVHMDIKPGNVFISRERRLHAINYDSADDGFEEEVSEEEITYKIGDLGHVTSVTNPQVEEGDCRYLPKEILEENFAHLTKADIFALGLTMFEAGGGRPLPKNGDQWHEIRNGALPVLPQYSADFNDLLKQMIHPDPDARPTAAQLLTHRLLCPTGNKTKAQLRRELNAERLKNEILWRQLQEAAKCIKSLSPNVIIQEGSQANTPSPSTCIPPSTSSLSSSFQGKSSRVIGKKVNRSHSTTSF</sequence>
<dbReference type="InterPro" id="IPR000719">
    <property type="entry name" value="Prot_kinase_dom"/>
</dbReference>
<name>A0A8K0K0U3_LADFU</name>
<dbReference type="OrthoDB" id="5337378at2759"/>
<dbReference type="GO" id="GO:0000287">
    <property type="term" value="F:magnesium ion binding"/>
    <property type="evidence" value="ECO:0007669"/>
    <property type="project" value="InterPro"/>
</dbReference>
<evidence type="ECO:0000256" key="11">
    <source>
        <dbReference type="PIRNR" id="PIRNR037281"/>
    </source>
</evidence>
<evidence type="ECO:0000256" key="8">
    <source>
        <dbReference type="ARBA" id="ARBA00023137"/>
    </source>
</evidence>
<dbReference type="Gene3D" id="3.30.200.20">
    <property type="entry name" value="Phosphorylase Kinase, domain 1"/>
    <property type="match status" value="1"/>
</dbReference>
<protein>
    <recommendedName>
        <fullName evidence="11">Wee1-like protein kinase</fullName>
        <ecNumber evidence="11">2.7.10.2</ecNumber>
    </recommendedName>
</protein>
<evidence type="ECO:0000256" key="4">
    <source>
        <dbReference type="ARBA" id="ARBA00022741"/>
    </source>
</evidence>
<dbReference type="GO" id="GO:0005524">
    <property type="term" value="F:ATP binding"/>
    <property type="evidence" value="ECO:0007669"/>
    <property type="project" value="UniProtKB-UniRule"/>
</dbReference>
<comment type="similarity">
    <text evidence="11">Belongs to the protein kinase superfamily. Ser/Thr protein kinase family. WEE1 subfamily.</text>
</comment>
<feature type="binding site" evidence="15">
    <location>
        <position position="255"/>
    </location>
    <ligand>
        <name>ATP</name>
        <dbReference type="ChEBI" id="CHEBI:30616"/>
    </ligand>
</feature>
<dbReference type="PROSITE" id="PS00108">
    <property type="entry name" value="PROTEIN_KINASE_ST"/>
    <property type="match status" value="1"/>
</dbReference>
<dbReference type="PROSITE" id="PS51257">
    <property type="entry name" value="PROKAR_LIPOPROTEIN"/>
    <property type="match status" value="1"/>
</dbReference>
<feature type="compositionally biased region" description="Low complexity" evidence="16">
    <location>
        <begin position="551"/>
        <end position="574"/>
    </location>
</feature>
<dbReference type="InterPro" id="IPR017441">
    <property type="entry name" value="Protein_kinase_ATP_BS"/>
</dbReference>
<feature type="binding site" evidence="13">
    <location>
        <position position="254"/>
    </location>
    <ligand>
        <name>ATP</name>
        <dbReference type="ChEBI" id="CHEBI:30616"/>
    </ligand>
</feature>
<evidence type="ECO:0000256" key="16">
    <source>
        <dbReference type="SAM" id="MobiDB-lite"/>
    </source>
</evidence>
<dbReference type="Pfam" id="PF00069">
    <property type="entry name" value="Pkinase"/>
    <property type="match status" value="1"/>
</dbReference>
<comment type="catalytic activity">
    <reaction evidence="11">
        <text>L-tyrosyl-[protein] + ATP = O-phospho-L-tyrosyl-[protein] + ADP + H(+)</text>
        <dbReference type="Rhea" id="RHEA:10596"/>
        <dbReference type="Rhea" id="RHEA-COMP:10136"/>
        <dbReference type="Rhea" id="RHEA-COMP:20101"/>
        <dbReference type="ChEBI" id="CHEBI:15378"/>
        <dbReference type="ChEBI" id="CHEBI:30616"/>
        <dbReference type="ChEBI" id="CHEBI:46858"/>
        <dbReference type="ChEBI" id="CHEBI:61978"/>
        <dbReference type="ChEBI" id="CHEBI:456216"/>
        <dbReference type="EC" id="2.7.10.2"/>
    </reaction>
</comment>
<evidence type="ECO:0000259" key="17">
    <source>
        <dbReference type="PROSITE" id="PS50011"/>
    </source>
</evidence>
<evidence type="ECO:0000256" key="9">
    <source>
        <dbReference type="ARBA" id="ARBA00023242"/>
    </source>
</evidence>
<evidence type="ECO:0000256" key="2">
    <source>
        <dbReference type="ARBA" id="ARBA00022679"/>
    </source>
</evidence>
<dbReference type="GO" id="GO:0004715">
    <property type="term" value="F:non-membrane spanning protein tyrosine kinase activity"/>
    <property type="evidence" value="ECO:0007669"/>
    <property type="project" value="UniProtKB-UniRule"/>
</dbReference>
<keyword evidence="19" id="KW-1185">Reference proteome</keyword>
<dbReference type="EC" id="2.7.10.2" evidence="11"/>
<comment type="caution">
    <text evidence="18">The sequence shown here is derived from an EMBL/GenBank/DDBJ whole genome shotgun (WGS) entry which is preliminary data.</text>
</comment>
<keyword evidence="2 11" id="KW-0808">Transferase</keyword>
<evidence type="ECO:0000256" key="3">
    <source>
        <dbReference type="ARBA" id="ARBA00022723"/>
    </source>
</evidence>
<keyword evidence="9 11" id="KW-0539">Nucleus</keyword>
<dbReference type="SMART" id="SM00220">
    <property type="entry name" value="S_TKc"/>
    <property type="match status" value="1"/>
</dbReference>
<keyword evidence="7 14" id="KW-0460">Magnesium</keyword>
<dbReference type="GO" id="GO:0000278">
    <property type="term" value="P:mitotic cell cycle"/>
    <property type="evidence" value="ECO:0007669"/>
    <property type="project" value="InterPro"/>
</dbReference>
<organism evidence="18 19">
    <name type="scientific">Ladona fulva</name>
    <name type="common">Scarce chaser dragonfly</name>
    <name type="synonym">Libellula fulva</name>
    <dbReference type="NCBI Taxonomy" id="123851"/>
    <lineage>
        <taxon>Eukaryota</taxon>
        <taxon>Metazoa</taxon>
        <taxon>Ecdysozoa</taxon>
        <taxon>Arthropoda</taxon>
        <taxon>Hexapoda</taxon>
        <taxon>Insecta</taxon>
        <taxon>Pterygota</taxon>
        <taxon>Palaeoptera</taxon>
        <taxon>Odonata</taxon>
        <taxon>Epiprocta</taxon>
        <taxon>Anisoptera</taxon>
        <taxon>Libelluloidea</taxon>
        <taxon>Libellulidae</taxon>
        <taxon>Ladona</taxon>
    </lineage>
</organism>
<gene>
    <name evidence="18" type="ORF">J437_LFUL005613</name>
</gene>
<reference evidence="18" key="2">
    <citation type="submission" date="2017-10" db="EMBL/GenBank/DDBJ databases">
        <title>Ladona fulva Genome sequencing and assembly.</title>
        <authorList>
            <person name="Murali S."/>
            <person name="Richards S."/>
            <person name="Bandaranaike D."/>
            <person name="Bellair M."/>
            <person name="Blankenburg K."/>
            <person name="Chao H."/>
            <person name="Dinh H."/>
            <person name="Doddapaneni H."/>
            <person name="Dugan-Rocha S."/>
            <person name="Elkadiri S."/>
            <person name="Gnanaolivu R."/>
            <person name="Hernandez B."/>
            <person name="Skinner E."/>
            <person name="Javaid M."/>
            <person name="Lee S."/>
            <person name="Li M."/>
            <person name="Ming W."/>
            <person name="Munidasa M."/>
            <person name="Muniz J."/>
            <person name="Nguyen L."/>
            <person name="Hughes D."/>
            <person name="Osuji N."/>
            <person name="Pu L.-L."/>
            <person name="Puazo M."/>
            <person name="Qu C."/>
            <person name="Quiroz J."/>
            <person name="Raj R."/>
            <person name="Weissenberger G."/>
            <person name="Xin Y."/>
            <person name="Zou X."/>
            <person name="Han Y."/>
            <person name="Worley K."/>
            <person name="Muzny D."/>
            <person name="Gibbs R."/>
        </authorList>
    </citation>
    <scope>NUCLEOTIDE SEQUENCE</scope>
    <source>
        <strain evidence="18">Sampled in the wild</strain>
    </source>
</reference>
<keyword evidence="3 11" id="KW-0479">Metal-binding</keyword>
<evidence type="ECO:0000313" key="18">
    <source>
        <dbReference type="EMBL" id="KAG8225806.1"/>
    </source>
</evidence>
<dbReference type="SUPFAM" id="SSF56112">
    <property type="entry name" value="Protein kinase-like (PK-like)"/>
    <property type="match status" value="1"/>
</dbReference>
<evidence type="ECO:0000256" key="14">
    <source>
        <dbReference type="PIRSR" id="PIRSR037281-3"/>
    </source>
</evidence>
<dbReference type="GO" id="GO:0005737">
    <property type="term" value="C:cytoplasm"/>
    <property type="evidence" value="ECO:0007669"/>
    <property type="project" value="TreeGrafter"/>
</dbReference>
<dbReference type="PROSITE" id="PS50011">
    <property type="entry name" value="PROTEIN_KINASE_DOM"/>
    <property type="match status" value="1"/>
</dbReference>
<dbReference type="EMBL" id="KZ308254">
    <property type="protein sequence ID" value="KAG8225806.1"/>
    <property type="molecule type" value="Genomic_DNA"/>
</dbReference>
<proteinExistence type="inferred from homology"/>
<accession>A0A8K0K0U3</accession>
<comment type="cofactor">
    <cofactor evidence="14">
        <name>Mg(2+)</name>
        <dbReference type="ChEBI" id="CHEBI:18420"/>
    </cofactor>
    <text evidence="14">Binds 2 magnesium ions per subunit.</text>
</comment>
<evidence type="ECO:0000313" key="19">
    <source>
        <dbReference type="Proteomes" id="UP000792457"/>
    </source>
</evidence>
<evidence type="ECO:0000256" key="15">
    <source>
        <dbReference type="PROSITE-ProRule" id="PRU10141"/>
    </source>
</evidence>
<keyword evidence="6 11" id="KW-0067">ATP-binding</keyword>
<dbReference type="PIRSF" id="PIRSF037281">
    <property type="entry name" value="Wee1-like_protein_kinase"/>
    <property type="match status" value="1"/>
</dbReference>
<dbReference type="InterPro" id="IPR008271">
    <property type="entry name" value="Ser/Thr_kinase_AS"/>
</dbReference>
<evidence type="ECO:0000256" key="5">
    <source>
        <dbReference type="ARBA" id="ARBA00022777"/>
    </source>
</evidence>
<feature type="binding site" evidence="14">
    <location>
        <position position="393"/>
    </location>
    <ligand>
        <name>Mg(2+)</name>
        <dbReference type="ChEBI" id="CHEBI:18420"/>
        <label>1</label>
    </ligand>
</feature>
<reference evidence="18" key="1">
    <citation type="submission" date="2013-04" db="EMBL/GenBank/DDBJ databases">
        <authorList>
            <person name="Qu J."/>
            <person name="Murali S.C."/>
            <person name="Bandaranaike D."/>
            <person name="Bellair M."/>
            <person name="Blankenburg K."/>
            <person name="Chao H."/>
            <person name="Dinh H."/>
            <person name="Doddapaneni H."/>
            <person name="Downs B."/>
            <person name="Dugan-Rocha S."/>
            <person name="Elkadiri S."/>
            <person name="Gnanaolivu R.D."/>
            <person name="Hernandez B."/>
            <person name="Javaid M."/>
            <person name="Jayaseelan J.C."/>
            <person name="Lee S."/>
            <person name="Li M."/>
            <person name="Ming W."/>
            <person name="Munidasa M."/>
            <person name="Muniz J."/>
            <person name="Nguyen L."/>
            <person name="Ongeri F."/>
            <person name="Osuji N."/>
            <person name="Pu L.-L."/>
            <person name="Puazo M."/>
            <person name="Qu C."/>
            <person name="Quiroz J."/>
            <person name="Raj R."/>
            <person name="Weissenberger G."/>
            <person name="Xin Y."/>
            <person name="Zou X."/>
            <person name="Han Y."/>
            <person name="Richards S."/>
            <person name="Worley K."/>
            <person name="Muzny D."/>
            <person name="Gibbs R."/>
        </authorList>
    </citation>
    <scope>NUCLEOTIDE SEQUENCE</scope>
    <source>
        <strain evidence="18">Sampled in the wild</strain>
    </source>
</reference>
<evidence type="ECO:0000256" key="13">
    <source>
        <dbReference type="PIRSR" id="PIRSR037281-2"/>
    </source>
</evidence>
<dbReference type="PANTHER" id="PTHR11042">
    <property type="entry name" value="EUKARYOTIC TRANSLATION INITIATION FACTOR 2-ALPHA KINASE EIF2-ALPHA KINASE -RELATED"/>
    <property type="match status" value="1"/>
</dbReference>
<dbReference type="GO" id="GO:0005634">
    <property type="term" value="C:nucleus"/>
    <property type="evidence" value="ECO:0007669"/>
    <property type="project" value="UniProtKB-SubCell"/>
</dbReference>
<feature type="domain" description="Protein kinase" evidence="17">
    <location>
        <begin position="225"/>
        <end position="498"/>
    </location>
</feature>
<dbReference type="Proteomes" id="UP000792457">
    <property type="component" value="Unassembled WGS sequence"/>
</dbReference>
<keyword evidence="8 11" id="KW-0829">Tyrosine-protein kinase</keyword>
<dbReference type="InterPro" id="IPR011009">
    <property type="entry name" value="Kinase-like_dom_sf"/>
</dbReference>
<feature type="binding site" evidence="13">
    <location>
        <begin position="231"/>
        <end position="239"/>
    </location>
    <ligand>
        <name>ATP</name>
        <dbReference type="ChEBI" id="CHEBI:30616"/>
    </ligand>
</feature>
<comment type="subcellular location">
    <subcellularLocation>
        <location evidence="1 11">Nucleus</location>
    </subcellularLocation>
</comment>
<feature type="active site" description="Proton acceptor" evidence="12">
    <location>
        <position position="352"/>
    </location>
</feature>
<evidence type="ECO:0000256" key="1">
    <source>
        <dbReference type="ARBA" id="ARBA00004123"/>
    </source>
</evidence>
<dbReference type="AlphaFoldDB" id="A0A8K0K0U3"/>
<evidence type="ECO:0000256" key="12">
    <source>
        <dbReference type="PIRSR" id="PIRSR037281-1"/>
    </source>
</evidence>
<feature type="region of interest" description="Disordered" evidence="16">
    <location>
        <begin position="546"/>
        <end position="590"/>
    </location>
</feature>
<dbReference type="InterPro" id="IPR050339">
    <property type="entry name" value="CC_SR_Kinase"/>
</dbReference>